<name>A0AAV1XM12_LUPLU</name>
<reference evidence="2 3" key="1">
    <citation type="submission" date="2024-03" db="EMBL/GenBank/DDBJ databases">
        <authorList>
            <person name="Martinez-Hernandez J."/>
        </authorList>
    </citation>
    <scope>NUCLEOTIDE SEQUENCE [LARGE SCALE GENOMIC DNA]</scope>
</reference>
<evidence type="ECO:0000313" key="2">
    <source>
        <dbReference type="EMBL" id="CAL0322745.1"/>
    </source>
</evidence>
<sequence length="115" mass="13387">MNHPSHIHHLINDHDQSPSFRRARTTSFESNNYYSNALPYPRIMMLHPQDNNNPASKKEQIRMGHIFFKTRMSAKLRLCSCRNGENCNFARAKFNHHLIGMVRIATLHVQSSITT</sequence>
<organism evidence="2 3">
    <name type="scientific">Lupinus luteus</name>
    <name type="common">European yellow lupine</name>
    <dbReference type="NCBI Taxonomy" id="3873"/>
    <lineage>
        <taxon>Eukaryota</taxon>
        <taxon>Viridiplantae</taxon>
        <taxon>Streptophyta</taxon>
        <taxon>Embryophyta</taxon>
        <taxon>Tracheophyta</taxon>
        <taxon>Spermatophyta</taxon>
        <taxon>Magnoliopsida</taxon>
        <taxon>eudicotyledons</taxon>
        <taxon>Gunneridae</taxon>
        <taxon>Pentapetalae</taxon>
        <taxon>rosids</taxon>
        <taxon>fabids</taxon>
        <taxon>Fabales</taxon>
        <taxon>Fabaceae</taxon>
        <taxon>Papilionoideae</taxon>
        <taxon>50 kb inversion clade</taxon>
        <taxon>genistoids sensu lato</taxon>
        <taxon>core genistoids</taxon>
        <taxon>Genisteae</taxon>
        <taxon>Lupinus</taxon>
    </lineage>
</organism>
<proteinExistence type="predicted"/>
<evidence type="ECO:0000256" key="1">
    <source>
        <dbReference type="SAM" id="MobiDB-lite"/>
    </source>
</evidence>
<dbReference type="AlphaFoldDB" id="A0AAV1XM12"/>
<dbReference type="EMBL" id="CAXHTB010000016">
    <property type="protein sequence ID" value="CAL0322745.1"/>
    <property type="molecule type" value="Genomic_DNA"/>
</dbReference>
<evidence type="ECO:0000313" key="3">
    <source>
        <dbReference type="Proteomes" id="UP001497480"/>
    </source>
</evidence>
<dbReference type="Proteomes" id="UP001497480">
    <property type="component" value="Unassembled WGS sequence"/>
</dbReference>
<gene>
    <name evidence="2" type="ORF">LLUT_LOCUS23805</name>
</gene>
<protein>
    <submittedName>
        <fullName evidence="2">Uncharacterized protein</fullName>
    </submittedName>
</protein>
<feature type="region of interest" description="Disordered" evidence="1">
    <location>
        <begin position="1"/>
        <end position="22"/>
    </location>
</feature>
<accession>A0AAV1XM12</accession>
<keyword evidence="3" id="KW-1185">Reference proteome</keyword>
<comment type="caution">
    <text evidence="2">The sequence shown here is derived from an EMBL/GenBank/DDBJ whole genome shotgun (WGS) entry which is preliminary data.</text>
</comment>